<keyword evidence="7" id="KW-0812">Transmembrane</keyword>
<evidence type="ECO:0000256" key="4">
    <source>
        <dbReference type="SAM" id="SignalP"/>
    </source>
</evidence>
<keyword evidence="4" id="KW-0732">Signal</keyword>
<dbReference type="InterPro" id="IPR051487">
    <property type="entry name" value="Ser/Thr_Proteases_Immune/Dev"/>
</dbReference>
<keyword evidence="6" id="KW-1185">Reference proteome</keyword>
<dbReference type="Proteomes" id="UP000829291">
    <property type="component" value="Chromosome 4"/>
</dbReference>
<dbReference type="PROSITE" id="PS50240">
    <property type="entry name" value="TRYPSIN_DOM"/>
    <property type="match status" value="1"/>
</dbReference>
<dbReference type="InterPro" id="IPR040973">
    <property type="entry name" value="CLIP_SPH_Scar"/>
</dbReference>
<feature type="chain" id="PRO_5045823293" evidence="4">
    <location>
        <begin position="21"/>
        <end position="1481"/>
    </location>
</feature>
<evidence type="ECO:0000313" key="7">
    <source>
        <dbReference type="RefSeq" id="XP_015517677.2"/>
    </source>
</evidence>
<dbReference type="InterPro" id="IPR001254">
    <property type="entry name" value="Trypsin_dom"/>
</dbReference>
<dbReference type="GO" id="GO:0004252">
    <property type="term" value="F:serine-type endopeptidase activity"/>
    <property type="evidence" value="ECO:0007669"/>
    <property type="project" value="InterPro"/>
</dbReference>
<dbReference type="Pfam" id="PF18399">
    <property type="entry name" value="CLIP_SPH_Scar"/>
    <property type="match status" value="1"/>
</dbReference>
<dbReference type="Gene3D" id="2.40.10.10">
    <property type="entry name" value="Trypsin-like serine proteases"/>
    <property type="match status" value="2"/>
</dbReference>
<dbReference type="Pfam" id="PF18322">
    <property type="entry name" value="CLIP_1"/>
    <property type="match status" value="1"/>
</dbReference>
<feature type="signal peptide" evidence="4">
    <location>
        <begin position="1"/>
        <end position="20"/>
    </location>
</feature>
<accession>A0A6J0BTR9</accession>
<dbReference type="CDD" id="cd00190">
    <property type="entry name" value="Tryp_SPc"/>
    <property type="match status" value="1"/>
</dbReference>
<feature type="compositionally biased region" description="Low complexity" evidence="3">
    <location>
        <begin position="618"/>
        <end position="631"/>
    </location>
</feature>
<reference evidence="7" key="1">
    <citation type="submission" date="2025-08" db="UniProtKB">
        <authorList>
            <consortium name="RefSeq"/>
        </authorList>
    </citation>
    <scope>IDENTIFICATION</scope>
    <source>
        <tissue evidence="7">Thorax and Abdomen</tissue>
    </source>
</reference>
<proteinExistence type="inferred from homology"/>
<dbReference type="InterPro" id="IPR009003">
    <property type="entry name" value="Peptidase_S1_PA"/>
</dbReference>
<evidence type="ECO:0000256" key="1">
    <source>
        <dbReference type="ARBA" id="ARBA00023157"/>
    </source>
</evidence>
<gene>
    <name evidence="7" type="primary">LOC107222709</name>
</gene>
<dbReference type="GO" id="GO:0006508">
    <property type="term" value="P:proteolysis"/>
    <property type="evidence" value="ECO:0007669"/>
    <property type="project" value="InterPro"/>
</dbReference>
<dbReference type="InterPro" id="IPR041515">
    <property type="entry name" value="PPAF-2-like_Clip"/>
</dbReference>
<evidence type="ECO:0000256" key="3">
    <source>
        <dbReference type="SAM" id="MobiDB-lite"/>
    </source>
</evidence>
<feature type="region of interest" description="Disordered" evidence="3">
    <location>
        <begin position="849"/>
        <end position="871"/>
    </location>
</feature>
<feature type="region of interest" description="Disordered" evidence="3">
    <location>
        <begin position="1130"/>
        <end position="1149"/>
    </location>
</feature>
<dbReference type="RefSeq" id="XP_015517677.2">
    <property type="nucleotide sequence ID" value="XM_015662191.2"/>
</dbReference>
<feature type="domain" description="Peptidase S1" evidence="5">
    <location>
        <begin position="1178"/>
        <end position="1440"/>
    </location>
</feature>
<dbReference type="PANTHER" id="PTHR24256">
    <property type="entry name" value="TRYPTASE-RELATED"/>
    <property type="match status" value="1"/>
</dbReference>
<feature type="compositionally biased region" description="Low complexity" evidence="3">
    <location>
        <begin position="643"/>
        <end position="664"/>
    </location>
</feature>
<evidence type="ECO:0000313" key="6">
    <source>
        <dbReference type="Proteomes" id="UP000829291"/>
    </source>
</evidence>
<dbReference type="InterPro" id="IPR018114">
    <property type="entry name" value="TRYPSIN_HIS"/>
</dbReference>
<organism evidence="7">
    <name type="scientific">Neodiprion lecontei</name>
    <name type="common">Redheaded pine sawfly</name>
    <dbReference type="NCBI Taxonomy" id="441921"/>
    <lineage>
        <taxon>Eukaryota</taxon>
        <taxon>Metazoa</taxon>
        <taxon>Ecdysozoa</taxon>
        <taxon>Arthropoda</taxon>
        <taxon>Hexapoda</taxon>
        <taxon>Insecta</taxon>
        <taxon>Pterygota</taxon>
        <taxon>Neoptera</taxon>
        <taxon>Endopterygota</taxon>
        <taxon>Hymenoptera</taxon>
        <taxon>Tenthredinoidea</taxon>
        <taxon>Diprionidae</taxon>
        <taxon>Diprioninae</taxon>
        <taxon>Neodiprion</taxon>
    </lineage>
</organism>
<feature type="region of interest" description="Disordered" evidence="3">
    <location>
        <begin position="1028"/>
        <end position="1062"/>
    </location>
</feature>
<feature type="compositionally biased region" description="Polar residues" evidence="3">
    <location>
        <begin position="1045"/>
        <end position="1062"/>
    </location>
</feature>
<dbReference type="OrthoDB" id="10064156at2759"/>
<dbReference type="InterPro" id="IPR043504">
    <property type="entry name" value="Peptidase_S1_PA_chymotrypsin"/>
</dbReference>
<dbReference type="InterPro" id="IPR001314">
    <property type="entry name" value="Peptidase_S1A"/>
</dbReference>
<feature type="compositionally biased region" description="Polar residues" evidence="3">
    <location>
        <begin position="697"/>
        <end position="759"/>
    </location>
</feature>
<evidence type="ECO:0000256" key="2">
    <source>
        <dbReference type="ARBA" id="ARBA00024195"/>
    </source>
</evidence>
<dbReference type="SUPFAM" id="SSF50494">
    <property type="entry name" value="Trypsin-like serine proteases"/>
    <property type="match status" value="1"/>
</dbReference>
<keyword evidence="7" id="KW-0472">Membrane</keyword>
<dbReference type="SMART" id="SM00020">
    <property type="entry name" value="Tryp_SPc"/>
    <property type="match status" value="1"/>
</dbReference>
<feature type="region of interest" description="Disordered" evidence="3">
    <location>
        <begin position="618"/>
        <end position="664"/>
    </location>
</feature>
<dbReference type="KEGG" id="nlo:107222709"/>
<comment type="similarity">
    <text evidence="2">Belongs to the peptidase S1 family. CLIP subfamily.</text>
</comment>
<evidence type="ECO:0000259" key="5">
    <source>
        <dbReference type="PROSITE" id="PS50240"/>
    </source>
</evidence>
<dbReference type="Pfam" id="PF00089">
    <property type="entry name" value="Trypsin"/>
    <property type="match status" value="1"/>
</dbReference>
<dbReference type="PRINTS" id="PR00722">
    <property type="entry name" value="CHYMOTRYPSIN"/>
</dbReference>
<protein>
    <submittedName>
        <fullName evidence="7">Uncharacterized transmembrane protein DDB_G0289901</fullName>
    </submittedName>
</protein>
<feature type="region of interest" description="Disordered" evidence="3">
    <location>
        <begin position="37"/>
        <end position="57"/>
    </location>
</feature>
<sequence length="1481" mass="151689">MKGATILLLGAVALVAYASAHPYSKIPDVAHHPDGYHFKKSSSNSNSNSYSQSNHDEADIGGVFGGQVFSGSRASGYNTNGGSSSHGSSYSSASFDGNIPFGIIAGSGIPDVSQNPTSYNQLNLAGINPGTAGLGLGDNGAGSLSSFGSSGNQVTEGTLAGFGSSGAYGGAGGIGSSSGFAAGSSSFNSGSQNSAGGVTFGQAVTPTPDSLASSGVIPYDQVSSKPGEVQYWWNGVGNPFGLSGKPSGGCSSNGCTLSGTFDLSQGAGGAEASNQGGQTSLNINGGNRNPFFSGGAPNPGSGFITAGASFGQTNIDSGSFGSGSDSISIDRSKNPFFSGSYTPSPAGSAGSAVSFASSNTNAGSSGFESAAAGGSFSGNPFLKPGSVIVQKPQVIKESSTASPEYVNVGSGNPFFRPGSGSVVVTPPVAVFADQFNKEVSQTPTPLPDFSPTPTPQLSSGGNFFFSTTPTPGFSTLGPAGFDGAGNFEGQNNQVPISFGSQSTIGFVSSTPAYPTPSIFSPEEEPSDNQDGLTVDCSGEGRICVLTSQCVNGRVFTSQQGLTQIRSGPQQCKVNREVCCTLTGYSGVSTPGIGQGSSFTSAGSSSTATFGSSTGNYGGSSSSSFKPVNSGSTVSFGQSGQPTGSPLGSSLFGKPSSSSAYDKLGQSGSSSSFGQFAQTGSSASIGQVGQSGSSGISNQFEQTSSSFGAGNKLGQSGSSGIRDQVFTQSRPFGISGQSGQYDSSNSYGQNQQKESTNFGFVSSEQASASNSANSGSQGGSGFTQGIPLGSTSGALGTGFYKPTGINYNGANSGSGSASANANAGTFTYTTPSLPNKGSFSGLNKPSTVDTGLFGSSDNSGEDLSAGEPSFTGSSVGNQEAFASNGYLPPFGSEPSSNVPAFAKPPLSPKEGEQVGPTNVVPSVKVPIPRPSAFAPITVQVGCAAALICVEEQYCTLEGVISPQPVALTAQQIERRAPLSSCRNPDNGVIGKCCRDPNYVDPWPTGNLPANYSGGFDEQGFPTYLNIAKTRPPKKQPTPTKGGAFQPTKTVGVTPTKGSFLQPTKTVGLTPTKGSFVQPTQTIAVTPSPYQKDVSGSPPLKQFGNFSFGQFFERPVESFQNVVSQFITPLTSTAAPDTPQSDNEITEKPVSSSPAPIFGIFPNPFGKNYVASDTIDSPAIIAPHTPGTQCGLRNRVQRPSYLDRDDVAFGEIPWQAMILSTTDRKLLCSGVIVSPNAVLTAAHCVDGLRPEEVSIKAGEWKLGSEIQQEEPIPFEIVKVLNILPHPGYNSGSSSYDLAILLLEHPVRLDQHVDIICLGNIPQPTIGRKCISTGWGKVVLQVHAAGSLMHGIDVDIVPQDECKRRVQGAESPVAIDNTLTCVKAQKERNNMCQVDVGGPLACDRGDGIYELSGIYSYDTGCLPTNQVATYALIDTNWVKQTLSSPPLPNFERQVQKPAPVCDCQKSYLPPSLNQYLPPVQTVTK</sequence>
<feature type="compositionally biased region" description="Low complexity" evidence="3">
    <location>
        <begin position="41"/>
        <end position="53"/>
    </location>
</feature>
<dbReference type="InParanoid" id="A0A6J0BTR9"/>
<feature type="compositionally biased region" description="Low complexity" evidence="3">
    <location>
        <begin position="682"/>
        <end position="696"/>
    </location>
</feature>
<keyword evidence="1" id="KW-1015">Disulfide bond</keyword>
<name>A0A6J0BTR9_NEOLC</name>
<dbReference type="PROSITE" id="PS00134">
    <property type="entry name" value="TRYPSIN_HIS"/>
    <property type="match status" value="1"/>
</dbReference>
<feature type="compositionally biased region" description="Low complexity" evidence="3">
    <location>
        <begin position="761"/>
        <end position="774"/>
    </location>
</feature>
<feature type="compositionally biased region" description="Polar residues" evidence="3">
    <location>
        <begin position="632"/>
        <end position="642"/>
    </location>
</feature>
<feature type="region of interest" description="Disordered" evidence="3">
    <location>
        <begin position="682"/>
        <end position="784"/>
    </location>
</feature>
<dbReference type="GeneID" id="107222709"/>